<dbReference type="InterPro" id="IPR029068">
    <property type="entry name" value="Glyas_Bleomycin-R_OHBP_Dase"/>
</dbReference>
<keyword evidence="3" id="KW-1185">Reference proteome</keyword>
<dbReference type="Proteomes" id="UP001501074">
    <property type="component" value="Unassembled WGS sequence"/>
</dbReference>
<name>A0ABP6ZVX1_9ACTN</name>
<dbReference type="PROSITE" id="PS51819">
    <property type="entry name" value="VOC"/>
    <property type="match status" value="1"/>
</dbReference>
<dbReference type="Gene3D" id="3.10.180.10">
    <property type="entry name" value="2,3-Dihydroxybiphenyl 1,2-Dioxygenase, domain 1"/>
    <property type="match status" value="1"/>
</dbReference>
<reference evidence="3" key="1">
    <citation type="journal article" date="2019" name="Int. J. Syst. Evol. Microbiol.">
        <title>The Global Catalogue of Microorganisms (GCM) 10K type strain sequencing project: providing services to taxonomists for standard genome sequencing and annotation.</title>
        <authorList>
            <consortium name="The Broad Institute Genomics Platform"/>
            <consortium name="The Broad Institute Genome Sequencing Center for Infectious Disease"/>
            <person name="Wu L."/>
            <person name="Ma J."/>
        </authorList>
    </citation>
    <scope>NUCLEOTIDE SEQUENCE [LARGE SCALE GENOMIC DNA]</scope>
    <source>
        <strain evidence="3">JCM 16902</strain>
    </source>
</reference>
<gene>
    <name evidence="2" type="ORF">GCM10022223_41110</name>
</gene>
<dbReference type="SUPFAM" id="SSF54593">
    <property type="entry name" value="Glyoxalase/Bleomycin resistance protein/Dihydroxybiphenyl dioxygenase"/>
    <property type="match status" value="1"/>
</dbReference>
<dbReference type="InterPro" id="IPR004360">
    <property type="entry name" value="Glyas_Fos-R_dOase_dom"/>
</dbReference>
<accession>A0ABP6ZVX1</accession>
<dbReference type="InterPro" id="IPR037523">
    <property type="entry name" value="VOC_core"/>
</dbReference>
<evidence type="ECO:0000259" key="1">
    <source>
        <dbReference type="PROSITE" id="PS51819"/>
    </source>
</evidence>
<dbReference type="PANTHER" id="PTHR36503">
    <property type="entry name" value="BLR2520 PROTEIN"/>
    <property type="match status" value="1"/>
</dbReference>
<comment type="caution">
    <text evidence="2">The sequence shown here is derived from an EMBL/GenBank/DDBJ whole genome shotgun (WGS) entry which is preliminary data.</text>
</comment>
<dbReference type="EMBL" id="BAAAZO010000006">
    <property type="protein sequence ID" value="GAA3620027.1"/>
    <property type="molecule type" value="Genomic_DNA"/>
</dbReference>
<dbReference type="PANTHER" id="PTHR36503:SF3">
    <property type="entry name" value="BLR0126 PROTEIN"/>
    <property type="match status" value="1"/>
</dbReference>
<evidence type="ECO:0000313" key="3">
    <source>
        <dbReference type="Proteomes" id="UP001501074"/>
    </source>
</evidence>
<evidence type="ECO:0000313" key="2">
    <source>
        <dbReference type="EMBL" id="GAA3620027.1"/>
    </source>
</evidence>
<feature type="domain" description="VOC" evidence="1">
    <location>
        <begin position="7"/>
        <end position="133"/>
    </location>
</feature>
<dbReference type="Pfam" id="PF00903">
    <property type="entry name" value="Glyoxalase"/>
    <property type="match status" value="1"/>
</dbReference>
<sequence>MVVMKLRLAVIELVVSDMSATLAFYRLLGLDLPDPSEAGAQPHVQADLGGVQIAFDTEDTIRSFHPEWARPARGTTQSAIALLAASPAEVDEAYAAVTAAGYEGELKPWDAVWGQRYAVVRDPDGNQVDLFAPLP</sequence>
<proteinExistence type="predicted"/>
<protein>
    <submittedName>
        <fullName evidence="2">VOC family protein</fullName>
    </submittedName>
</protein>
<organism evidence="2 3">
    <name type="scientific">Kineosporia mesophila</name>
    <dbReference type="NCBI Taxonomy" id="566012"/>
    <lineage>
        <taxon>Bacteria</taxon>
        <taxon>Bacillati</taxon>
        <taxon>Actinomycetota</taxon>
        <taxon>Actinomycetes</taxon>
        <taxon>Kineosporiales</taxon>
        <taxon>Kineosporiaceae</taxon>
        <taxon>Kineosporia</taxon>
    </lineage>
</organism>